<dbReference type="GO" id="GO:0004364">
    <property type="term" value="F:glutathione transferase activity"/>
    <property type="evidence" value="ECO:0007669"/>
    <property type="project" value="UniProtKB-EC"/>
</dbReference>
<keyword evidence="8" id="KW-1185">Reference proteome</keyword>
<dbReference type="SFLD" id="SFLDS00019">
    <property type="entry name" value="Glutathione_Transferase_(cytos"/>
    <property type="match status" value="1"/>
</dbReference>
<dbReference type="GO" id="GO:0006749">
    <property type="term" value="P:glutathione metabolic process"/>
    <property type="evidence" value="ECO:0007669"/>
    <property type="project" value="TreeGrafter"/>
</dbReference>
<dbReference type="OrthoDB" id="414243at2759"/>
<dbReference type="InterPro" id="IPR004046">
    <property type="entry name" value="GST_C"/>
</dbReference>
<dbReference type="FunFam" id="3.40.30.10:FF:000035">
    <property type="entry name" value="hematopoietic prostaglandin D synthase"/>
    <property type="match status" value="1"/>
</dbReference>
<dbReference type="Pfam" id="PF14497">
    <property type="entry name" value="GST_C_3"/>
    <property type="match status" value="1"/>
</dbReference>
<dbReference type="SUPFAM" id="SSF52833">
    <property type="entry name" value="Thioredoxin-like"/>
    <property type="match status" value="1"/>
</dbReference>
<evidence type="ECO:0000256" key="4">
    <source>
        <dbReference type="ARBA" id="ARBA00047960"/>
    </source>
</evidence>
<evidence type="ECO:0000256" key="1">
    <source>
        <dbReference type="ARBA" id="ARBA00012452"/>
    </source>
</evidence>
<dbReference type="PROSITE" id="PS50404">
    <property type="entry name" value="GST_NTER"/>
    <property type="match status" value="1"/>
</dbReference>
<evidence type="ECO:0000256" key="3">
    <source>
        <dbReference type="ARBA" id="ARBA00038317"/>
    </source>
</evidence>
<dbReference type="InterPro" id="IPR010987">
    <property type="entry name" value="Glutathione-S-Trfase_C-like"/>
</dbReference>
<dbReference type="SFLD" id="SFLDG00363">
    <property type="entry name" value="AMPS_(cytGST):_Alpha-__Mu-__Pi"/>
    <property type="match status" value="1"/>
</dbReference>
<dbReference type="InterPro" id="IPR040079">
    <property type="entry name" value="Glutathione_S-Trfase"/>
</dbReference>
<evidence type="ECO:0000313" key="8">
    <source>
        <dbReference type="Proteomes" id="UP000494040"/>
    </source>
</evidence>
<dbReference type="SFLD" id="SFLDG01205">
    <property type="entry name" value="AMPS.1"/>
    <property type="match status" value="1"/>
</dbReference>
<gene>
    <name evidence="7" type="primary">106663686</name>
</gene>
<comment type="catalytic activity">
    <reaction evidence="4">
        <text>RX + glutathione = an S-substituted glutathione + a halide anion + H(+)</text>
        <dbReference type="Rhea" id="RHEA:16437"/>
        <dbReference type="ChEBI" id="CHEBI:15378"/>
        <dbReference type="ChEBI" id="CHEBI:16042"/>
        <dbReference type="ChEBI" id="CHEBI:17792"/>
        <dbReference type="ChEBI" id="CHEBI:57925"/>
        <dbReference type="ChEBI" id="CHEBI:90779"/>
        <dbReference type="EC" id="2.5.1.18"/>
    </reaction>
</comment>
<dbReference type="InterPro" id="IPR050213">
    <property type="entry name" value="GST_superfamily"/>
</dbReference>
<organism evidence="7 8">
    <name type="scientific">Cimex lectularius</name>
    <name type="common">Bed bug</name>
    <name type="synonym">Acanthia lectularia</name>
    <dbReference type="NCBI Taxonomy" id="79782"/>
    <lineage>
        <taxon>Eukaryota</taxon>
        <taxon>Metazoa</taxon>
        <taxon>Ecdysozoa</taxon>
        <taxon>Arthropoda</taxon>
        <taxon>Hexapoda</taxon>
        <taxon>Insecta</taxon>
        <taxon>Pterygota</taxon>
        <taxon>Neoptera</taxon>
        <taxon>Paraneoptera</taxon>
        <taxon>Hemiptera</taxon>
        <taxon>Heteroptera</taxon>
        <taxon>Panheteroptera</taxon>
        <taxon>Cimicomorpha</taxon>
        <taxon>Cimicidae</taxon>
        <taxon>Cimex</taxon>
    </lineage>
</organism>
<dbReference type="Pfam" id="PF02798">
    <property type="entry name" value="GST_N"/>
    <property type="match status" value="1"/>
</dbReference>
<evidence type="ECO:0000256" key="2">
    <source>
        <dbReference type="ARBA" id="ARBA00022679"/>
    </source>
</evidence>
<dbReference type="CDD" id="cd03192">
    <property type="entry name" value="GST_C_Sigma_like"/>
    <property type="match status" value="1"/>
</dbReference>
<keyword evidence="2" id="KW-0808">Transferase</keyword>
<reference evidence="7" key="1">
    <citation type="submission" date="2022-01" db="UniProtKB">
        <authorList>
            <consortium name="EnsemblMetazoa"/>
        </authorList>
    </citation>
    <scope>IDENTIFICATION</scope>
</reference>
<dbReference type="InterPro" id="IPR036249">
    <property type="entry name" value="Thioredoxin-like_sf"/>
</dbReference>
<dbReference type="PANTHER" id="PTHR11571:SF224">
    <property type="entry name" value="HEMATOPOIETIC PROSTAGLANDIN D SYNTHASE"/>
    <property type="match status" value="1"/>
</dbReference>
<dbReference type="EC" id="2.5.1.18" evidence="1"/>
<dbReference type="OMA" id="RFERENW"/>
<dbReference type="InterPro" id="IPR036282">
    <property type="entry name" value="Glutathione-S-Trfase_C_sf"/>
</dbReference>
<dbReference type="PANTHER" id="PTHR11571">
    <property type="entry name" value="GLUTATHIONE S-TRANSFERASE"/>
    <property type="match status" value="1"/>
</dbReference>
<dbReference type="AlphaFoldDB" id="A0A8I6SJ88"/>
<dbReference type="InterPro" id="IPR004045">
    <property type="entry name" value="Glutathione_S-Trfase_N"/>
</dbReference>
<evidence type="ECO:0000313" key="7">
    <source>
        <dbReference type="EnsemblMetazoa" id="XP_024082892.1"/>
    </source>
</evidence>
<dbReference type="CDD" id="cd03039">
    <property type="entry name" value="GST_N_Sigma_like"/>
    <property type="match status" value="1"/>
</dbReference>
<dbReference type="Proteomes" id="UP000494040">
    <property type="component" value="Unassembled WGS sequence"/>
</dbReference>
<sequence length="210" mass="24179">MTEQISEMPTYKLTYFPIKALAEPIRFMLSYLNKEFEDVRVKKEDWPQYKESMPFGKLPVLEVDGKQLHQSTAITRYLGKQANLAGKNDWEALQIDMAVETLHDFRAAVAGFWYDDNEETRAKKKEVVLKETAPFYLTKFNEQVGNNGGYLANGALSWGDVYFVAVADYLSFMLGYDLFEKYSNLKTLKDNVLATPGIKSWVEKRPQTDL</sequence>
<protein>
    <recommendedName>
        <fullName evidence="1">glutathione transferase</fullName>
        <ecNumber evidence="1">2.5.1.18</ecNumber>
    </recommendedName>
</protein>
<accession>A0A8I6SJ88</accession>
<dbReference type="GO" id="GO:0004602">
    <property type="term" value="F:glutathione peroxidase activity"/>
    <property type="evidence" value="ECO:0007669"/>
    <property type="project" value="UniProtKB-ARBA"/>
</dbReference>
<comment type="similarity">
    <text evidence="3">Belongs to the GST superfamily. Sigma family.</text>
</comment>
<feature type="domain" description="GST N-terminal" evidence="5">
    <location>
        <begin position="9"/>
        <end position="86"/>
    </location>
</feature>
<dbReference type="EnsemblMetazoa" id="XM_024227124.1">
    <property type="protein sequence ID" value="XP_024082892.1"/>
    <property type="gene ID" value="LOC106663686"/>
</dbReference>
<proteinExistence type="inferred from homology"/>
<dbReference type="Gene3D" id="3.40.30.10">
    <property type="entry name" value="Glutaredoxin"/>
    <property type="match status" value="1"/>
</dbReference>
<dbReference type="SUPFAM" id="SSF47616">
    <property type="entry name" value="GST C-terminal domain-like"/>
    <property type="match status" value="1"/>
</dbReference>
<dbReference type="PROSITE" id="PS50405">
    <property type="entry name" value="GST_CTER"/>
    <property type="match status" value="1"/>
</dbReference>
<name>A0A8I6SJ88_CIMLE</name>
<evidence type="ECO:0000259" key="6">
    <source>
        <dbReference type="PROSITE" id="PS50405"/>
    </source>
</evidence>
<dbReference type="Gene3D" id="1.20.1050.10">
    <property type="match status" value="1"/>
</dbReference>
<dbReference type="FunFam" id="1.20.1050.10:FF:000030">
    <property type="entry name" value="Glutathione S-transferase S1"/>
    <property type="match status" value="1"/>
</dbReference>
<evidence type="ECO:0000259" key="5">
    <source>
        <dbReference type="PROSITE" id="PS50404"/>
    </source>
</evidence>
<feature type="domain" description="GST C-terminal" evidence="6">
    <location>
        <begin position="88"/>
        <end position="210"/>
    </location>
</feature>